<organism evidence="2 3">
    <name type="scientific">Deinococcus aetherius</name>
    <dbReference type="NCBI Taxonomy" id="200252"/>
    <lineage>
        <taxon>Bacteria</taxon>
        <taxon>Thermotogati</taxon>
        <taxon>Deinococcota</taxon>
        <taxon>Deinococci</taxon>
        <taxon>Deinococcales</taxon>
        <taxon>Deinococcaceae</taxon>
        <taxon>Deinococcus</taxon>
    </lineage>
</organism>
<sequence length="148" mass="15642">MLLAVGGFLLRYGVVLLLVVYGLAKWTRAEALAIQPLVEHSPLTSWLYQLTSVQRGSEALGVVELSTATLMALRPLSPRLSAVGSLLAAGMFLVTLSFLVTTPGIDPGTGGFLTKDLILLGASLWTAGEALRAVRTASPRARRRAGLV</sequence>
<geneLocation type="plasmid" evidence="2 3">
    <name>pDAETH-1</name>
</geneLocation>
<feature type="transmembrane region" description="Helical" evidence="1">
    <location>
        <begin position="6"/>
        <end position="24"/>
    </location>
</feature>
<name>A0ABM8AJ60_9DEIO</name>
<proteinExistence type="predicted"/>
<gene>
    <name evidence="2" type="ORF">DAETH_38100</name>
</gene>
<feature type="transmembrane region" description="Helical" evidence="1">
    <location>
        <begin position="117"/>
        <end position="134"/>
    </location>
</feature>
<keyword evidence="3" id="KW-1185">Reference proteome</keyword>
<dbReference type="InterPro" id="IPR007339">
    <property type="entry name" value="RclC-like"/>
</dbReference>
<protein>
    <submittedName>
        <fullName evidence="2">Membrane protein</fullName>
    </submittedName>
</protein>
<dbReference type="EMBL" id="AP026561">
    <property type="protein sequence ID" value="BDP43841.1"/>
    <property type="molecule type" value="Genomic_DNA"/>
</dbReference>
<feature type="transmembrane region" description="Helical" evidence="1">
    <location>
        <begin position="80"/>
        <end position="105"/>
    </location>
</feature>
<reference evidence="2" key="1">
    <citation type="submission" date="2022-07" db="EMBL/GenBank/DDBJ databases">
        <title>Complete Genome Sequence of the Radioresistant Bacterium Deinococcus aetherius ST0316, Isolated from the Air Dust collected in Lower Stratosphere above Japan.</title>
        <authorList>
            <person name="Satoh K."/>
            <person name="Hagiwara K."/>
            <person name="Katsumata K."/>
            <person name="Kubo A."/>
            <person name="Yokobori S."/>
            <person name="Yamagishi A."/>
            <person name="Oono Y."/>
            <person name="Narumi I."/>
        </authorList>
    </citation>
    <scope>NUCLEOTIDE SEQUENCE</scope>
    <source>
        <strain evidence="2">ST0316</strain>
        <plasmid evidence="2">pDAETH-1</plasmid>
    </source>
</reference>
<keyword evidence="1" id="KW-0812">Transmembrane</keyword>
<accession>A0ABM8AJ60</accession>
<dbReference type="RefSeq" id="WP_344870063.1">
    <property type="nucleotide sequence ID" value="NZ_BAABDW010000015.1"/>
</dbReference>
<dbReference type="Proteomes" id="UP001064971">
    <property type="component" value="Plasmid pDAETH-1"/>
</dbReference>
<keyword evidence="1" id="KW-1133">Transmembrane helix</keyword>
<keyword evidence="1" id="KW-0472">Membrane</keyword>
<dbReference type="PANTHER" id="PTHR40106">
    <property type="entry name" value="INNER MEMBRANE PROTEIN RCLC"/>
    <property type="match status" value="1"/>
</dbReference>
<dbReference type="PANTHER" id="PTHR40106:SF1">
    <property type="entry name" value="INNER MEMBRANE PROTEIN RCLC"/>
    <property type="match status" value="1"/>
</dbReference>
<keyword evidence="2" id="KW-0614">Plasmid</keyword>
<dbReference type="Pfam" id="PF04224">
    <property type="entry name" value="DUF417"/>
    <property type="match status" value="1"/>
</dbReference>
<evidence type="ECO:0000313" key="2">
    <source>
        <dbReference type="EMBL" id="BDP43841.1"/>
    </source>
</evidence>
<evidence type="ECO:0000256" key="1">
    <source>
        <dbReference type="SAM" id="Phobius"/>
    </source>
</evidence>
<evidence type="ECO:0000313" key="3">
    <source>
        <dbReference type="Proteomes" id="UP001064971"/>
    </source>
</evidence>